<protein>
    <recommendedName>
        <fullName evidence="4">Gnk2-homologous domain-containing protein</fullName>
    </recommendedName>
</protein>
<dbReference type="CDD" id="cd23509">
    <property type="entry name" value="Gnk2-like"/>
    <property type="match status" value="2"/>
</dbReference>
<evidence type="ECO:0000256" key="2">
    <source>
        <dbReference type="ARBA" id="ARBA00022737"/>
    </source>
</evidence>
<keyword evidence="3" id="KW-1133">Transmembrane helix</keyword>
<dbReference type="OrthoDB" id="4062651at2759"/>
<keyword evidence="3" id="KW-0812">Transmembrane</keyword>
<name>A0A8X7WIQ7_BRACI</name>
<keyword evidence="2" id="KW-0677">Repeat</keyword>
<evidence type="ECO:0000256" key="3">
    <source>
        <dbReference type="SAM" id="Phobius"/>
    </source>
</evidence>
<evidence type="ECO:0000259" key="4">
    <source>
        <dbReference type="PROSITE" id="PS51473"/>
    </source>
</evidence>
<keyword evidence="3" id="KW-0472">Membrane</keyword>
<feature type="domain" description="Gnk2-homologous" evidence="4">
    <location>
        <begin position="40"/>
        <end position="146"/>
    </location>
</feature>
<organism evidence="5 6">
    <name type="scientific">Brassica carinata</name>
    <name type="common">Ethiopian mustard</name>
    <name type="synonym">Abyssinian cabbage</name>
    <dbReference type="NCBI Taxonomy" id="52824"/>
    <lineage>
        <taxon>Eukaryota</taxon>
        <taxon>Viridiplantae</taxon>
        <taxon>Streptophyta</taxon>
        <taxon>Embryophyta</taxon>
        <taxon>Tracheophyta</taxon>
        <taxon>Spermatophyta</taxon>
        <taxon>Magnoliopsida</taxon>
        <taxon>eudicotyledons</taxon>
        <taxon>Gunneridae</taxon>
        <taxon>Pentapetalae</taxon>
        <taxon>rosids</taxon>
        <taxon>malvids</taxon>
        <taxon>Brassicales</taxon>
        <taxon>Brassicaceae</taxon>
        <taxon>Brassiceae</taxon>
        <taxon>Brassica</taxon>
    </lineage>
</organism>
<sequence>MHMRMQCTPDVSSKDCDFCLKPCCRGKQGCWVSRPTSLTPQASDRANTTGKDEKTSLTETIVADVIPTIVILAVLVVRFTVCRRTSVGQNQDRIFIIGMCIPGTEPEHCSDCIKRTSDGLLRACPNQTVGYAWPDVCMVRYSNISFSGSLIMEPSLQVLDPKDIDINLTVFDSVWEDLMLRTITAASSGSRRSFGHKYYAAQIAPLTSFQSLYSMMQCTPDVSSRDCEFCLKQTVSAYDICCLGYIGGAYVRPFCLIRWNLYPFAEAFDNIKLPERDGRNTTREGIFLHKICNKNLAMIVNDLTLCADRKTISTVAIVAIVVTIVVILVLLVVGLLVCRRRKAH</sequence>
<dbReference type="PROSITE" id="PS51473">
    <property type="entry name" value="GNK2"/>
    <property type="match status" value="2"/>
</dbReference>
<feature type="domain" description="Gnk2-homologous" evidence="4">
    <location>
        <begin position="152"/>
        <end position="264"/>
    </location>
</feature>
<evidence type="ECO:0000256" key="1">
    <source>
        <dbReference type="ARBA" id="ARBA00022729"/>
    </source>
</evidence>
<dbReference type="Proteomes" id="UP000886595">
    <property type="component" value="Unassembled WGS sequence"/>
</dbReference>
<evidence type="ECO:0000313" key="6">
    <source>
        <dbReference type="Proteomes" id="UP000886595"/>
    </source>
</evidence>
<dbReference type="InterPro" id="IPR002902">
    <property type="entry name" value="GNK2"/>
</dbReference>
<comment type="caution">
    <text evidence="5">The sequence shown here is derived from an EMBL/GenBank/DDBJ whole genome shotgun (WGS) entry which is preliminary data.</text>
</comment>
<dbReference type="AlphaFoldDB" id="A0A8X7WIQ7"/>
<dbReference type="EMBL" id="JAAMPC010000001">
    <property type="protein sequence ID" value="KAG2330469.1"/>
    <property type="molecule type" value="Genomic_DNA"/>
</dbReference>
<feature type="transmembrane region" description="Helical" evidence="3">
    <location>
        <begin position="315"/>
        <end position="338"/>
    </location>
</feature>
<reference evidence="5 6" key="1">
    <citation type="submission" date="2020-02" db="EMBL/GenBank/DDBJ databases">
        <authorList>
            <person name="Ma Q."/>
            <person name="Huang Y."/>
            <person name="Song X."/>
            <person name="Pei D."/>
        </authorList>
    </citation>
    <scope>NUCLEOTIDE SEQUENCE [LARGE SCALE GENOMIC DNA]</scope>
    <source>
        <strain evidence="5">Sxm20200214</strain>
        <tissue evidence="5">Leaf</tissue>
    </source>
</reference>
<dbReference type="PANTHER" id="PTHR32099">
    <property type="entry name" value="CYSTEINE-RICH REPEAT SECRETORY PROTEIN"/>
    <property type="match status" value="1"/>
</dbReference>
<dbReference type="FunFam" id="3.30.430.20:FF:000007">
    <property type="entry name" value="Cysteine-rich receptor-like protein kinase 11"/>
    <property type="match status" value="1"/>
</dbReference>
<keyword evidence="1" id="KW-0732">Signal</keyword>
<accession>A0A8X7WIQ7</accession>
<dbReference type="PANTHER" id="PTHR32099:SF92">
    <property type="entry name" value="CYSTEINE-RICH RECEPTOR-LIKE PROTEIN KINASE 11"/>
    <property type="match status" value="1"/>
</dbReference>
<gene>
    <name evidence="5" type="ORF">Bca52824_001649</name>
</gene>
<keyword evidence="6" id="KW-1185">Reference proteome</keyword>
<dbReference type="Gene3D" id="3.30.430.20">
    <property type="entry name" value="Gnk2 domain, C-X8-C-X2-C motif"/>
    <property type="match status" value="2"/>
</dbReference>
<proteinExistence type="predicted"/>
<evidence type="ECO:0000313" key="5">
    <source>
        <dbReference type="EMBL" id="KAG2330469.1"/>
    </source>
</evidence>
<dbReference type="Pfam" id="PF01657">
    <property type="entry name" value="Stress-antifung"/>
    <property type="match status" value="2"/>
</dbReference>
<dbReference type="InterPro" id="IPR038408">
    <property type="entry name" value="GNK2_sf"/>
</dbReference>